<keyword evidence="4" id="KW-1185">Reference proteome</keyword>
<keyword evidence="1" id="KW-1133">Transmembrane helix</keyword>
<dbReference type="Gene3D" id="1.20.5.160">
    <property type="entry name" value="Bacterial aa3 type cytochrome c oxidase subunit IV"/>
    <property type="match status" value="1"/>
</dbReference>
<name>A0A7X0FC17_9HYPH</name>
<feature type="transmembrane region" description="Helical" evidence="1">
    <location>
        <begin position="34"/>
        <end position="51"/>
    </location>
</feature>
<dbReference type="InterPro" id="IPR012422">
    <property type="entry name" value="Cyt_c_oxidase_su4_bac-aa3"/>
</dbReference>
<organism evidence="3 4">
    <name type="scientific">Aminobacter aganoensis</name>
    <dbReference type="NCBI Taxonomy" id="83264"/>
    <lineage>
        <taxon>Bacteria</taxon>
        <taxon>Pseudomonadati</taxon>
        <taxon>Pseudomonadota</taxon>
        <taxon>Alphaproteobacteria</taxon>
        <taxon>Hyphomicrobiales</taxon>
        <taxon>Phyllobacteriaceae</taxon>
        <taxon>Aminobacter</taxon>
    </lineage>
</organism>
<dbReference type="EMBL" id="JACHOU010000017">
    <property type="protein sequence ID" value="MBB6356885.1"/>
    <property type="molecule type" value="Genomic_DNA"/>
</dbReference>
<feature type="domain" description="Cytochrome c oxidase subunit IV bacterial aa3 type" evidence="2">
    <location>
        <begin position="7"/>
        <end position="50"/>
    </location>
</feature>
<evidence type="ECO:0000259" key="2">
    <source>
        <dbReference type="Pfam" id="PF07835"/>
    </source>
</evidence>
<dbReference type="Proteomes" id="UP000536262">
    <property type="component" value="Unassembled WGS sequence"/>
</dbReference>
<reference evidence="3 4" key="1">
    <citation type="submission" date="2020-08" db="EMBL/GenBank/DDBJ databases">
        <title>Genomic Encyclopedia of Type Strains, Phase IV (KMG-IV): sequencing the most valuable type-strain genomes for metagenomic binning, comparative biology and taxonomic classification.</title>
        <authorList>
            <person name="Goeker M."/>
        </authorList>
    </citation>
    <scope>NUCLEOTIDE SEQUENCE [LARGE SCALE GENOMIC DNA]</scope>
    <source>
        <strain evidence="3 4">DSM 7051</strain>
    </source>
</reference>
<proteinExistence type="predicted"/>
<dbReference type="InterPro" id="IPR036596">
    <property type="entry name" value="Cyt-C_aa3_sf"/>
</dbReference>
<evidence type="ECO:0000313" key="4">
    <source>
        <dbReference type="Proteomes" id="UP000536262"/>
    </source>
</evidence>
<dbReference type="AlphaFoldDB" id="A0A7X0FC17"/>
<accession>A0A7X0FC17</accession>
<protein>
    <submittedName>
        <fullName evidence="3">Cation transport ATPase</fullName>
    </submittedName>
</protein>
<dbReference type="SUPFAM" id="SSF81469">
    <property type="entry name" value="Bacterial aa3 type cytochrome c oxidase subunit IV"/>
    <property type="match status" value="1"/>
</dbReference>
<dbReference type="Pfam" id="PF07835">
    <property type="entry name" value="COX4_pro_2"/>
    <property type="match status" value="1"/>
</dbReference>
<feature type="transmembrane region" description="Helical" evidence="1">
    <location>
        <begin position="57"/>
        <end position="74"/>
    </location>
</feature>
<gene>
    <name evidence="3" type="ORF">GGR00_004703</name>
</gene>
<evidence type="ECO:0000313" key="3">
    <source>
        <dbReference type="EMBL" id="MBB6356885.1"/>
    </source>
</evidence>
<keyword evidence="1" id="KW-0472">Membrane</keyword>
<comment type="caution">
    <text evidence="3">The sequence shown here is derived from an EMBL/GenBank/DDBJ whole genome shotgun (WGS) entry which is preliminary data.</text>
</comment>
<dbReference type="RefSeq" id="WP_055979903.1">
    <property type="nucleotide sequence ID" value="NZ_BAABEG010000001.1"/>
</dbReference>
<keyword evidence="1" id="KW-0812">Transmembrane</keyword>
<evidence type="ECO:0000256" key="1">
    <source>
        <dbReference type="SAM" id="Phobius"/>
    </source>
</evidence>
<sequence>MADNTPTGPVELGAQMDYAEHEGTYNLFIKLSKYATLVCVALMVAMAFGFFTPAGFFSSTVLFLVLVAVGGFLLRDLPAHIS</sequence>